<dbReference type="InterPro" id="IPR053257">
    <property type="entry name" value="Cu-only_SOD"/>
</dbReference>
<evidence type="ECO:0000259" key="3">
    <source>
        <dbReference type="Pfam" id="PF00080"/>
    </source>
</evidence>
<dbReference type="InParanoid" id="F4RW14"/>
<dbReference type="Gene3D" id="2.60.40.200">
    <property type="entry name" value="Superoxide dismutase, copper/zinc binding domain"/>
    <property type="match status" value="1"/>
</dbReference>
<dbReference type="PROSITE" id="PS51257">
    <property type="entry name" value="PROKAR_LIPOPROTEIN"/>
    <property type="match status" value="1"/>
</dbReference>
<feature type="signal peptide" evidence="2">
    <location>
        <begin position="1"/>
        <end position="28"/>
    </location>
</feature>
<proteinExistence type="predicted"/>
<dbReference type="Pfam" id="PF00080">
    <property type="entry name" value="Sod_Cu"/>
    <property type="match status" value="1"/>
</dbReference>
<dbReference type="InterPro" id="IPR001424">
    <property type="entry name" value="SOD_Cu_Zn_dom"/>
</dbReference>
<dbReference type="PANTHER" id="PTHR20910">
    <property type="entry name" value="AGAP001623-PA"/>
    <property type="match status" value="1"/>
</dbReference>
<accession>F4RW14</accession>
<dbReference type="KEGG" id="mlr:MELLADRAFT_124101"/>
<organism evidence="5">
    <name type="scientific">Melampsora larici-populina (strain 98AG31 / pathotype 3-4-7)</name>
    <name type="common">Poplar leaf rust fungus</name>
    <dbReference type="NCBI Taxonomy" id="747676"/>
    <lineage>
        <taxon>Eukaryota</taxon>
        <taxon>Fungi</taxon>
        <taxon>Dikarya</taxon>
        <taxon>Basidiomycota</taxon>
        <taxon>Pucciniomycotina</taxon>
        <taxon>Pucciniomycetes</taxon>
        <taxon>Pucciniales</taxon>
        <taxon>Melampsoraceae</taxon>
        <taxon>Melampsora</taxon>
    </lineage>
</organism>
<dbReference type="PANTHER" id="PTHR20910:SF1">
    <property type="entry name" value="SUPEROXIDE DISMUTASE COPPER_ZINC BINDING DOMAIN-CONTAINING PROTEIN"/>
    <property type="match status" value="1"/>
</dbReference>
<sequence length="237" mass="24971">MSNQMSKKNIHQSVLVFFSLLLACSVSAAPSIPSALPAYLPLPPIQATVPANDGPAARAHVVSPDSTGHGIVGIFEFYNMRSANTVGVTLTVTGLDTVMPLVDHAYHIHTHPISSDGNCSSALGHLSPNGIPDKPACNHEMPQTCQEGDLAGKHGLLPAGHNIVQMQFEDAFIKFQPENESILGRSVVIHGLNGVRLACGNITSVLDGTADTIGNPNGRASTMNHHYPAPGQEMTHP</sequence>
<feature type="region of interest" description="Disordered" evidence="1">
    <location>
        <begin position="216"/>
        <end position="237"/>
    </location>
</feature>
<dbReference type="GO" id="GO:0006801">
    <property type="term" value="P:superoxide metabolic process"/>
    <property type="evidence" value="ECO:0007669"/>
    <property type="project" value="InterPro"/>
</dbReference>
<evidence type="ECO:0000313" key="4">
    <source>
        <dbReference type="EMBL" id="EGG03456.1"/>
    </source>
</evidence>
<dbReference type="HOGENOM" id="CLU_1170864_0_0_1"/>
<protein>
    <submittedName>
        <fullName evidence="4">Cu-Zn superoxide dismutase</fullName>
    </submittedName>
</protein>
<dbReference type="Proteomes" id="UP000001072">
    <property type="component" value="Unassembled WGS sequence"/>
</dbReference>
<dbReference type="AlphaFoldDB" id="F4RW14"/>
<dbReference type="VEuPathDB" id="FungiDB:MELLADRAFT_124101"/>
<evidence type="ECO:0000256" key="2">
    <source>
        <dbReference type="SAM" id="SignalP"/>
    </source>
</evidence>
<keyword evidence="5" id="KW-1185">Reference proteome</keyword>
<reference evidence="5" key="1">
    <citation type="journal article" date="2011" name="Proc. Natl. Acad. Sci. U.S.A.">
        <title>Obligate biotrophy features unraveled by the genomic analysis of rust fungi.</title>
        <authorList>
            <person name="Duplessis S."/>
            <person name="Cuomo C.A."/>
            <person name="Lin Y.-C."/>
            <person name="Aerts A."/>
            <person name="Tisserant E."/>
            <person name="Veneault-Fourrey C."/>
            <person name="Joly D.L."/>
            <person name="Hacquard S."/>
            <person name="Amselem J."/>
            <person name="Cantarel B.L."/>
            <person name="Chiu R."/>
            <person name="Coutinho P.M."/>
            <person name="Feau N."/>
            <person name="Field M."/>
            <person name="Frey P."/>
            <person name="Gelhaye E."/>
            <person name="Goldberg J."/>
            <person name="Grabherr M.G."/>
            <person name="Kodira C.D."/>
            <person name="Kohler A."/>
            <person name="Kuees U."/>
            <person name="Lindquist E.A."/>
            <person name="Lucas S.M."/>
            <person name="Mago R."/>
            <person name="Mauceli E."/>
            <person name="Morin E."/>
            <person name="Murat C."/>
            <person name="Pangilinan J.L."/>
            <person name="Park R."/>
            <person name="Pearson M."/>
            <person name="Quesneville H."/>
            <person name="Rouhier N."/>
            <person name="Sakthikumar S."/>
            <person name="Salamov A.A."/>
            <person name="Schmutz J."/>
            <person name="Selles B."/>
            <person name="Shapiro H."/>
            <person name="Tanguay P."/>
            <person name="Tuskan G.A."/>
            <person name="Henrissat B."/>
            <person name="Van de Peer Y."/>
            <person name="Rouze P."/>
            <person name="Ellis J.G."/>
            <person name="Dodds P.N."/>
            <person name="Schein J.E."/>
            <person name="Zhong S."/>
            <person name="Hamelin R.C."/>
            <person name="Grigoriev I.V."/>
            <person name="Szabo L.J."/>
            <person name="Martin F."/>
        </authorList>
    </citation>
    <scope>NUCLEOTIDE SEQUENCE [LARGE SCALE GENOMIC DNA]</scope>
    <source>
        <strain evidence="5">98AG31 / pathotype 3-4-7</strain>
    </source>
</reference>
<keyword evidence="2" id="KW-0732">Signal</keyword>
<dbReference type="InterPro" id="IPR036423">
    <property type="entry name" value="SOD-like_Cu/Zn_dom_sf"/>
</dbReference>
<dbReference type="RefSeq" id="XP_007413250.1">
    <property type="nucleotide sequence ID" value="XM_007413188.1"/>
</dbReference>
<feature type="domain" description="Superoxide dismutase copper/zinc binding" evidence="3">
    <location>
        <begin position="73"/>
        <end position="191"/>
    </location>
</feature>
<dbReference type="GeneID" id="18926610"/>
<evidence type="ECO:0000313" key="5">
    <source>
        <dbReference type="Proteomes" id="UP000001072"/>
    </source>
</evidence>
<evidence type="ECO:0000256" key="1">
    <source>
        <dbReference type="SAM" id="MobiDB-lite"/>
    </source>
</evidence>
<feature type="chain" id="PRO_5003321085" evidence="2">
    <location>
        <begin position="29"/>
        <end position="237"/>
    </location>
</feature>
<dbReference type="SUPFAM" id="SSF49329">
    <property type="entry name" value="Cu,Zn superoxide dismutase-like"/>
    <property type="match status" value="1"/>
</dbReference>
<dbReference type="OrthoDB" id="2015551at2759"/>
<dbReference type="GO" id="GO:0046872">
    <property type="term" value="F:metal ion binding"/>
    <property type="evidence" value="ECO:0007669"/>
    <property type="project" value="InterPro"/>
</dbReference>
<gene>
    <name evidence="4" type="ORF">MELLADRAFT_124101</name>
</gene>
<dbReference type="STRING" id="747676.F4RW14"/>
<name>F4RW14_MELLP</name>
<dbReference type="EMBL" id="GL883124">
    <property type="protein sequence ID" value="EGG03456.1"/>
    <property type="molecule type" value="Genomic_DNA"/>
</dbReference>
<dbReference type="eggNOG" id="ENOG502S5NX">
    <property type="taxonomic scope" value="Eukaryota"/>
</dbReference>